<dbReference type="RefSeq" id="XP_002779564.1">
    <property type="nucleotide sequence ID" value="XM_002779518.1"/>
</dbReference>
<gene>
    <name evidence="8" type="ORF">Pmar_PMAR020711</name>
</gene>
<dbReference type="SMART" id="SM00356">
    <property type="entry name" value="ZnF_C3H1"/>
    <property type="match status" value="3"/>
</dbReference>
<feature type="compositionally biased region" description="Basic residues" evidence="6">
    <location>
        <begin position="992"/>
        <end position="1002"/>
    </location>
</feature>
<feature type="region of interest" description="Disordered" evidence="6">
    <location>
        <begin position="739"/>
        <end position="823"/>
    </location>
</feature>
<keyword evidence="1 5" id="KW-0479">Metal-binding</keyword>
<proteinExistence type="predicted"/>
<dbReference type="GO" id="GO:0008270">
    <property type="term" value="F:zinc ion binding"/>
    <property type="evidence" value="ECO:0007669"/>
    <property type="project" value="UniProtKB-KW"/>
</dbReference>
<dbReference type="GeneID" id="9046694"/>
<feature type="zinc finger region" description="C3H1-type" evidence="5">
    <location>
        <begin position="834"/>
        <end position="861"/>
    </location>
</feature>
<feature type="domain" description="C3H1-type" evidence="7">
    <location>
        <begin position="834"/>
        <end position="861"/>
    </location>
</feature>
<protein>
    <recommendedName>
        <fullName evidence="7">C3H1-type domain-containing protein</fullName>
    </recommendedName>
</protein>
<dbReference type="SUPFAM" id="SSF90229">
    <property type="entry name" value="CCCH zinc finger"/>
    <property type="match status" value="3"/>
</dbReference>
<dbReference type="EMBL" id="GG676749">
    <property type="protein sequence ID" value="EER11359.1"/>
    <property type="molecule type" value="Genomic_DNA"/>
</dbReference>
<keyword evidence="4 5" id="KW-0862">Zinc</keyword>
<feature type="zinc finger region" description="C3H1-type" evidence="5">
    <location>
        <begin position="1080"/>
        <end position="1107"/>
    </location>
</feature>
<dbReference type="Proteomes" id="UP000007800">
    <property type="component" value="Unassembled WGS sequence"/>
</dbReference>
<feature type="compositionally biased region" description="Polar residues" evidence="6">
    <location>
        <begin position="486"/>
        <end position="504"/>
    </location>
</feature>
<dbReference type="InParanoid" id="C5KVW8"/>
<feature type="zinc finger region" description="C3H1-type" evidence="5">
    <location>
        <begin position="927"/>
        <end position="954"/>
    </location>
</feature>
<feature type="region of interest" description="Disordered" evidence="6">
    <location>
        <begin position="1150"/>
        <end position="1184"/>
    </location>
</feature>
<feature type="domain" description="C3H1-type" evidence="7">
    <location>
        <begin position="1080"/>
        <end position="1107"/>
    </location>
</feature>
<evidence type="ECO:0000256" key="4">
    <source>
        <dbReference type="ARBA" id="ARBA00022833"/>
    </source>
</evidence>
<feature type="region of interest" description="Disordered" evidence="6">
    <location>
        <begin position="991"/>
        <end position="1029"/>
    </location>
</feature>
<feature type="compositionally biased region" description="Basic residues" evidence="6">
    <location>
        <begin position="765"/>
        <end position="792"/>
    </location>
</feature>
<dbReference type="Gene3D" id="4.10.1000.10">
    <property type="entry name" value="Zinc finger, CCCH-type"/>
    <property type="match status" value="3"/>
</dbReference>
<evidence type="ECO:0000259" key="7">
    <source>
        <dbReference type="PROSITE" id="PS50103"/>
    </source>
</evidence>
<dbReference type="InterPro" id="IPR045877">
    <property type="entry name" value="ZFP36-like"/>
</dbReference>
<feature type="compositionally biased region" description="Low complexity" evidence="6">
    <location>
        <begin position="631"/>
        <end position="648"/>
    </location>
</feature>
<accession>C5KVW8</accession>
<dbReference type="Pfam" id="PF00642">
    <property type="entry name" value="zf-CCCH"/>
    <property type="match status" value="3"/>
</dbReference>
<evidence type="ECO:0000256" key="2">
    <source>
        <dbReference type="ARBA" id="ARBA00022737"/>
    </source>
</evidence>
<evidence type="ECO:0000256" key="6">
    <source>
        <dbReference type="SAM" id="MobiDB-lite"/>
    </source>
</evidence>
<evidence type="ECO:0000313" key="9">
    <source>
        <dbReference type="Proteomes" id="UP000007800"/>
    </source>
</evidence>
<reference evidence="8 9" key="1">
    <citation type="submission" date="2008-07" db="EMBL/GenBank/DDBJ databases">
        <authorList>
            <person name="El-Sayed N."/>
            <person name="Caler E."/>
            <person name="Inman J."/>
            <person name="Amedeo P."/>
            <person name="Hass B."/>
            <person name="Wortman J."/>
        </authorList>
    </citation>
    <scope>NUCLEOTIDE SEQUENCE [LARGE SCALE GENOMIC DNA]</scope>
    <source>
        <strain evidence="9">ATCC 50983 / TXsc</strain>
    </source>
</reference>
<evidence type="ECO:0000256" key="1">
    <source>
        <dbReference type="ARBA" id="ARBA00022723"/>
    </source>
</evidence>
<feature type="region of interest" description="Disordered" evidence="6">
    <location>
        <begin position="486"/>
        <end position="512"/>
    </location>
</feature>
<keyword evidence="9" id="KW-1185">Reference proteome</keyword>
<dbReference type="AlphaFoldDB" id="C5KVW8"/>
<sequence length="1196" mass="129157">MVAPTSTFLKTFWRVHQSSLNSLKALSDEASFDEKEAHRKQSAKILKEMFAPNFTRAVLELVTSDEAREQLAATLKKKAICFTDEFETAAVECMAAMVRGQALDPSRFHSHPDIDPDTRRAASTMIELGFAKIIGGGFEQGRLWLCSPAMGRVGQLLLGARPTGDNAKTVTLSTGGRRDSELRAGVLRFLDLLVKDGHLSSDSHRKELVHGCPMVNSVLVERVNGTIDSLEEWLRAPPNTRNPTDVNISLTDAANSPILKLYKDIPDASLKEDFMTVLALTIREASNIPACKEYADEADREFFVLHTTGKSVLSRWLDKQIQKHNSRALEDYKKYLALGPTEADAAIQAFTSILPLGSSQFTLPFGADIDRAITNFHFANINSSKAARLPRDVLSADTVGSILRLLGVGIFEVDVRNTMAKCISQPHSRVANVKKIQMADPAVSPGDDEIVIMNMGAAVGPSPDTASTLAAGVAARVQATLTGATVSKTTAQPGDNASSLNKNDSLMAPGPSVVEDTTGEAEDLVDLLLKEILARVPASARKFRPRPKKISKGVYKFGLRDVSFLTRDGSLYVSHIDGIAAKPQYGETEVSATTFVASEYGVKAPSDLDNLTNLLRPSSFGLQRQQLLPGPSSSMLPAGAPSSSSSNTVGGGSSEHLVRRTIDWKSFGFLHRLIKLGMDANDTQWQALWDRFSTNEGLGSAANPRKQKLETLQKFVEQSLVYAVRKDWAKELLYKKPGDPDPVIDSMNDESEIEPTPSQGPAVALRRKDRHKKHRRHRHRSRSPSHSRRRSKSLSIASISRSEGRLSMSGGSSPRPFPGFIPPTAPVPPGHGAFYKTRLCPLFQSGSCPRGQACSYAHGPQELRPDVAAGGRLSGGLMGGLHTGTVMPTARVGDSVTLSTTGGGGSIMDGGASSMLPMGSAPPNNPYYKTRMCQAFQQGLCQKGAYCNYAHGADEMAYYGGGVSGVLAGAGGDLPRGAVSANDIRLAEKRRFEKKRHHHSRSRSSSSDASSRSDYSSDSNSSSSGDETNRRIRELQQRLGLGHNGVNKLPGSNGPMGPPVAAGMGMMGQQVSIQAPAPRRYRTELCKHFMEGKCGYGEHCSYAHSMEEIRQHVAGNLPASSPIQTSIQQSNFTTGQPLPQPQFNTASSVSLLESARSDQSTKRSQLGHGHHHHQKDKKLRTSSGAPAAVKICLDDL</sequence>
<dbReference type="PANTHER" id="PTHR12547">
    <property type="entry name" value="CCCH ZINC FINGER/TIS11-RELATED"/>
    <property type="match status" value="1"/>
</dbReference>
<dbReference type="OrthoDB" id="410307at2759"/>
<feature type="compositionally biased region" description="Basic residues" evidence="6">
    <location>
        <begin position="1168"/>
        <end position="1180"/>
    </location>
</feature>
<feature type="compositionally biased region" description="Low complexity" evidence="6">
    <location>
        <begin position="1003"/>
        <end position="1024"/>
    </location>
</feature>
<dbReference type="InterPro" id="IPR000571">
    <property type="entry name" value="Znf_CCCH"/>
</dbReference>
<dbReference type="InterPro" id="IPR036855">
    <property type="entry name" value="Znf_CCCH_sf"/>
</dbReference>
<keyword evidence="2" id="KW-0677">Repeat</keyword>
<feature type="region of interest" description="Disordered" evidence="6">
    <location>
        <begin position="631"/>
        <end position="654"/>
    </location>
</feature>
<dbReference type="PROSITE" id="PS50103">
    <property type="entry name" value="ZF_C3H1"/>
    <property type="match status" value="3"/>
</dbReference>
<feature type="domain" description="C3H1-type" evidence="7">
    <location>
        <begin position="927"/>
        <end position="954"/>
    </location>
</feature>
<name>C5KVW8_PERM5</name>
<dbReference type="GO" id="GO:0003729">
    <property type="term" value="F:mRNA binding"/>
    <property type="evidence" value="ECO:0007669"/>
    <property type="project" value="InterPro"/>
</dbReference>
<keyword evidence="3 5" id="KW-0863">Zinc-finger</keyword>
<evidence type="ECO:0000256" key="5">
    <source>
        <dbReference type="PROSITE-ProRule" id="PRU00723"/>
    </source>
</evidence>
<organism evidence="9">
    <name type="scientific">Perkinsus marinus (strain ATCC 50983 / TXsc)</name>
    <dbReference type="NCBI Taxonomy" id="423536"/>
    <lineage>
        <taxon>Eukaryota</taxon>
        <taxon>Sar</taxon>
        <taxon>Alveolata</taxon>
        <taxon>Perkinsozoa</taxon>
        <taxon>Perkinsea</taxon>
        <taxon>Perkinsida</taxon>
        <taxon>Perkinsidae</taxon>
        <taxon>Perkinsus</taxon>
    </lineage>
</organism>
<evidence type="ECO:0000313" key="8">
    <source>
        <dbReference type="EMBL" id="EER11359.1"/>
    </source>
</evidence>
<evidence type="ECO:0000256" key="3">
    <source>
        <dbReference type="ARBA" id="ARBA00022771"/>
    </source>
</evidence>